<dbReference type="Gene3D" id="1.20.140.10">
    <property type="entry name" value="Butyryl-CoA Dehydrogenase, subunit A, domain 3"/>
    <property type="match status" value="1"/>
</dbReference>
<dbReference type="GO" id="GO:0050660">
    <property type="term" value="F:flavin adenine dinucleotide binding"/>
    <property type="evidence" value="ECO:0007669"/>
    <property type="project" value="InterPro"/>
</dbReference>
<feature type="domain" description="Acyl-CoA dehydrogenase/oxidase N-terminal" evidence="8">
    <location>
        <begin position="6"/>
        <end position="120"/>
    </location>
</feature>
<sequence>MNFDLTEEQQMLQDSAARYVQRSYPFELRRARANDEGGFRRETWQAIAEMGWLGVAVPEQYGGLGFSPVETGLVAEQLGRALVLEPFVACGVFPAALLVRAGEGGEGGQRAALLEELISGQALFAVAHSERQARGTLASVKTRATNSGDGWRIDGHKTLVVGAPVADKLLVVARTAGADQDPQGLTLFLVDPRGPGVGVVPTRLLDGTPAADIVFDGACLDGSAVVGTVGGALSVLQAAVDEAIVAFNAELVGGMEDTIALCADYLKTRKQFGVAIGSFQALQHRMADMAIELSQARATLHRGWAALTQGGAAQGVTVSGCKAQLIRSARFVTTQGIQLHGGYGITDEYKVGHHYRRLLMLDAQFGNMEFHLKRYACHIQDEARAAMSGRCADTAEKNLSLTLAKD</sequence>
<gene>
    <name evidence="9" type="ORF">C798_14775</name>
</gene>
<proteinExistence type="inferred from homology"/>
<dbReference type="InterPro" id="IPR046373">
    <property type="entry name" value="Acyl-CoA_Oxase/DH_mid-dom_sf"/>
</dbReference>
<comment type="similarity">
    <text evidence="2">Belongs to the acyl-CoA dehydrogenase family.</text>
</comment>
<protein>
    <submittedName>
        <fullName evidence="9">Acyl-CoA dehydrogenase</fullName>
    </submittedName>
</protein>
<dbReference type="GO" id="GO:0003995">
    <property type="term" value="F:acyl-CoA dehydrogenase activity"/>
    <property type="evidence" value="ECO:0007669"/>
    <property type="project" value="TreeGrafter"/>
</dbReference>
<evidence type="ECO:0000256" key="5">
    <source>
        <dbReference type="ARBA" id="ARBA00023002"/>
    </source>
</evidence>
<comment type="cofactor">
    <cofactor evidence="1">
        <name>FAD</name>
        <dbReference type="ChEBI" id="CHEBI:57692"/>
    </cofactor>
</comment>
<dbReference type="Pfam" id="PF02771">
    <property type="entry name" value="Acyl-CoA_dh_N"/>
    <property type="match status" value="1"/>
</dbReference>
<evidence type="ECO:0000313" key="9">
    <source>
        <dbReference type="EMBL" id="QJQ01454.1"/>
    </source>
</evidence>
<evidence type="ECO:0000256" key="1">
    <source>
        <dbReference type="ARBA" id="ARBA00001974"/>
    </source>
</evidence>
<evidence type="ECO:0000259" key="8">
    <source>
        <dbReference type="Pfam" id="PF02771"/>
    </source>
</evidence>
<dbReference type="InterPro" id="IPR009075">
    <property type="entry name" value="AcylCo_DH/oxidase_C"/>
</dbReference>
<reference evidence="9 10" key="1">
    <citation type="journal article" date="2012" name="J. Bacteriol.">
        <title>Genome sequence of the pathogenic Herbaspirillum seropedicae strain Os34, isolated from rice roots.</title>
        <authorList>
            <person name="Ye W."/>
            <person name="Ye S."/>
            <person name="Liu J."/>
            <person name="Chang S."/>
            <person name="Chen M."/>
            <person name="Zhu B."/>
            <person name="Guo L."/>
            <person name="An Q."/>
        </authorList>
    </citation>
    <scope>NUCLEOTIDE SEQUENCE [LARGE SCALE GENOMIC DNA]</scope>
    <source>
        <strain evidence="9 10">Os34</strain>
    </source>
</reference>
<keyword evidence="4" id="KW-0274">FAD</keyword>
<evidence type="ECO:0000256" key="3">
    <source>
        <dbReference type="ARBA" id="ARBA00022630"/>
    </source>
</evidence>
<evidence type="ECO:0000256" key="2">
    <source>
        <dbReference type="ARBA" id="ARBA00009347"/>
    </source>
</evidence>
<feature type="domain" description="Acyl-CoA oxidase/dehydrogenase middle" evidence="7">
    <location>
        <begin position="125"/>
        <end position="216"/>
    </location>
</feature>
<feature type="domain" description="Acyl-CoA dehydrogenase/oxidase C-terminal" evidence="6">
    <location>
        <begin position="247"/>
        <end position="375"/>
    </location>
</feature>
<dbReference type="Gene3D" id="2.40.110.10">
    <property type="entry name" value="Butyryl-CoA Dehydrogenase, subunit A, domain 2"/>
    <property type="match status" value="1"/>
</dbReference>
<dbReference type="PANTHER" id="PTHR43884:SF20">
    <property type="entry name" value="ACYL-COA DEHYDROGENASE FADE28"/>
    <property type="match status" value="1"/>
</dbReference>
<dbReference type="Gene3D" id="1.10.540.10">
    <property type="entry name" value="Acyl-CoA dehydrogenase/oxidase, N-terminal domain"/>
    <property type="match status" value="1"/>
</dbReference>
<dbReference type="InterPro" id="IPR037069">
    <property type="entry name" value="AcylCoA_DH/ox_N_sf"/>
</dbReference>
<dbReference type="InterPro" id="IPR013786">
    <property type="entry name" value="AcylCoA_DH/ox_N"/>
</dbReference>
<dbReference type="SUPFAM" id="SSF47203">
    <property type="entry name" value="Acyl-CoA dehydrogenase C-terminal domain-like"/>
    <property type="match status" value="1"/>
</dbReference>
<evidence type="ECO:0000259" key="6">
    <source>
        <dbReference type="Pfam" id="PF00441"/>
    </source>
</evidence>
<dbReference type="AlphaFoldDB" id="A0A6M3ZS28"/>
<dbReference type="RefSeq" id="WP_017450482.1">
    <property type="nucleotide sequence ID" value="NZ_CP008956.1"/>
</dbReference>
<evidence type="ECO:0000256" key="4">
    <source>
        <dbReference type="ARBA" id="ARBA00022827"/>
    </source>
</evidence>
<dbReference type="EMBL" id="CP008956">
    <property type="protein sequence ID" value="QJQ01454.1"/>
    <property type="molecule type" value="Genomic_DNA"/>
</dbReference>
<name>A0A6M3ZS28_9BURK</name>
<dbReference type="InterPro" id="IPR009100">
    <property type="entry name" value="AcylCoA_DH/oxidase_NM_dom_sf"/>
</dbReference>
<dbReference type="SUPFAM" id="SSF56645">
    <property type="entry name" value="Acyl-CoA dehydrogenase NM domain-like"/>
    <property type="match status" value="1"/>
</dbReference>
<evidence type="ECO:0000259" key="7">
    <source>
        <dbReference type="Pfam" id="PF02770"/>
    </source>
</evidence>
<keyword evidence="5" id="KW-0560">Oxidoreductase</keyword>
<dbReference type="PANTHER" id="PTHR43884">
    <property type="entry name" value="ACYL-COA DEHYDROGENASE"/>
    <property type="match status" value="1"/>
</dbReference>
<dbReference type="Pfam" id="PF00441">
    <property type="entry name" value="Acyl-CoA_dh_1"/>
    <property type="match status" value="1"/>
</dbReference>
<keyword evidence="3" id="KW-0285">Flavoprotein</keyword>
<dbReference type="InterPro" id="IPR036250">
    <property type="entry name" value="AcylCo_DH-like_C"/>
</dbReference>
<dbReference type="InterPro" id="IPR006091">
    <property type="entry name" value="Acyl-CoA_Oxase/DH_mid-dom"/>
</dbReference>
<dbReference type="Pfam" id="PF02770">
    <property type="entry name" value="Acyl-CoA_dh_M"/>
    <property type="match status" value="1"/>
</dbReference>
<organism evidence="9 10">
    <name type="scientific">Herbaspirillum rubrisubalbicans Os34</name>
    <dbReference type="NCBI Taxonomy" id="1235827"/>
    <lineage>
        <taxon>Bacteria</taxon>
        <taxon>Pseudomonadati</taxon>
        <taxon>Pseudomonadota</taxon>
        <taxon>Betaproteobacteria</taxon>
        <taxon>Burkholderiales</taxon>
        <taxon>Oxalobacteraceae</taxon>
        <taxon>Herbaspirillum</taxon>
    </lineage>
</organism>
<dbReference type="CDD" id="cd00567">
    <property type="entry name" value="ACAD"/>
    <property type="match status" value="1"/>
</dbReference>
<evidence type="ECO:0000313" key="10">
    <source>
        <dbReference type="Proteomes" id="UP000501648"/>
    </source>
</evidence>
<dbReference type="Proteomes" id="UP000501648">
    <property type="component" value="Chromosome"/>
</dbReference>
<accession>A0A6M3ZS28</accession>